<accession>A0A448I2Q6</accession>
<feature type="region of interest" description="Disordered" evidence="1">
    <location>
        <begin position="31"/>
        <end position="50"/>
    </location>
</feature>
<dbReference type="AlphaFoldDB" id="A0A448I2Q6"/>
<sequence length="50" mass="5408">MDSTNLFSHPNKPTVAPRNTSQHNDVAALVFSDRPRRDNSEDKGASAPAS</sequence>
<feature type="region of interest" description="Disordered" evidence="1">
    <location>
        <begin position="1"/>
        <end position="25"/>
    </location>
</feature>
<protein>
    <submittedName>
        <fullName evidence="2">Uncharacterized protein</fullName>
    </submittedName>
</protein>
<gene>
    <name evidence="2" type="ORF">NCTC10485_01254</name>
</gene>
<dbReference type="Proteomes" id="UP000282551">
    <property type="component" value="Chromosome"/>
</dbReference>
<keyword evidence="3" id="KW-1185">Reference proteome</keyword>
<evidence type="ECO:0000313" key="3">
    <source>
        <dbReference type="Proteomes" id="UP000282551"/>
    </source>
</evidence>
<reference evidence="2 3" key="1">
    <citation type="submission" date="2018-12" db="EMBL/GenBank/DDBJ databases">
        <authorList>
            <consortium name="Pathogen Informatics"/>
        </authorList>
    </citation>
    <scope>NUCLEOTIDE SEQUENCE [LARGE SCALE GENOMIC DNA]</scope>
    <source>
        <strain evidence="2 3">NCTC10485</strain>
    </source>
</reference>
<organism evidence="2 3">
    <name type="scientific">Mycolicibacterium chitae</name>
    <name type="common">Mycobacterium chitae</name>
    <dbReference type="NCBI Taxonomy" id="1792"/>
    <lineage>
        <taxon>Bacteria</taxon>
        <taxon>Bacillati</taxon>
        <taxon>Actinomycetota</taxon>
        <taxon>Actinomycetes</taxon>
        <taxon>Mycobacteriales</taxon>
        <taxon>Mycobacteriaceae</taxon>
        <taxon>Mycolicibacterium</taxon>
    </lineage>
</organism>
<dbReference type="RefSeq" id="WP_170217428.1">
    <property type="nucleotide sequence ID" value="NZ_AP022604.1"/>
</dbReference>
<dbReference type="EMBL" id="LR134355">
    <property type="protein sequence ID" value="VEG46758.1"/>
    <property type="molecule type" value="Genomic_DNA"/>
</dbReference>
<evidence type="ECO:0000256" key="1">
    <source>
        <dbReference type="SAM" id="MobiDB-lite"/>
    </source>
</evidence>
<feature type="compositionally biased region" description="Basic and acidic residues" evidence="1">
    <location>
        <begin position="33"/>
        <end position="44"/>
    </location>
</feature>
<proteinExistence type="predicted"/>
<evidence type="ECO:0000313" key="2">
    <source>
        <dbReference type="EMBL" id="VEG46758.1"/>
    </source>
</evidence>
<name>A0A448I2Q6_MYCCI</name>